<sequence length="334" mass="37376">MMTVIALCLVIGYLKHTDIYAAAQEFDGGNVTEANYYAMVASSEYSADGVVPVAPFGYRPGVATSTNSCQFVRGVPNNLRSHSEMKPAGLSMFYQKYTEAYGIPVVSSMYVPDDALRRACYTLRFLLAGHAVVRQSFYILSGRVAVLSRYEGTTSIPEHSNLPAWWNIRARGLGATTHAPVSSSGEENILCSDNDWYREQDIFLHEASHGVHLLGAVFAIPGWDQRLRRLFNESKSRGLWANTYSMASPEEYFAEGTQSYFNVNSYVPVPDGVRGPINDRNKLMTYDPQLYSMIREIFPCDNVYLKRCFTSRVQEDRQVLQMDCDQTAPVGPGK</sequence>
<evidence type="ECO:0000313" key="2">
    <source>
        <dbReference type="EMBL" id="CAL1538249.1"/>
    </source>
</evidence>
<protein>
    <submittedName>
        <fullName evidence="2">Uncharacterized protein</fullName>
    </submittedName>
</protein>
<dbReference type="GO" id="GO:0008237">
    <property type="term" value="F:metallopeptidase activity"/>
    <property type="evidence" value="ECO:0007669"/>
    <property type="project" value="InterPro"/>
</dbReference>
<keyword evidence="1" id="KW-0732">Signal</keyword>
<dbReference type="AlphaFoldDB" id="A0AAV2HVK4"/>
<evidence type="ECO:0000313" key="3">
    <source>
        <dbReference type="Proteomes" id="UP001497497"/>
    </source>
</evidence>
<proteinExistence type="predicted"/>
<feature type="chain" id="PRO_5043987938" evidence="1">
    <location>
        <begin position="24"/>
        <end position="334"/>
    </location>
</feature>
<dbReference type="Proteomes" id="UP001497497">
    <property type="component" value="Unassembled WGS sequence"/>
</dbReference>
<dbReference type="EMBL" id="CAXITT010000291">
    <property type="protein sequence ID" value="CAL1538249.1"/>
    <property type="molecule type" value="Genomic_DNA"/>
</dbReference>
<dbReference type="SUPFAM" id="SSF55486">
    <property type="entry name" value="Metalloproteases ('zincins'), catalytic domain"/>
    <property type="match status" value="1"/>
</dbReference>
<name>A0AAV2HVK4_LYMST</name>
<keyword evidence="3" id="KW-1185">Reference proteome</keyword>
<reference evidence="2 3" key="1">
    <citation type="submission" date="2024-04" db="EMBL/GenBank/DDBJ databases">
        <authorList>
            <consortium name="Genoscope - CEA"/>
            <person name="William W."/>
        </authorList>
    </citation>
    <scope>NUCLEOTIDE SEQUENCE [LARGE SCALE GENOMIC DNA]</scope>
</reference>
<dbReference type="InterPro" id="IPR024079">
    <property type="entry name" value="MetalloPept_cat_dom_sf"/>
</dbReference>
<accession>A0AAV2HVK4</accession>
<evidence type="ECO:0000256" key="1">
    <source>
        <dbReference type="SAM" id="SignalP"/>
    </source>
</evidence>
<dbReference type="Gene3D" id="3.40.390.10">
    <property type="entry name" value="Collagenase (Catalytic Domain)"/>
    <property type="match status" value="1"/>
</dbReference>
<comment type="caution">
    <text evidence="2">The sequence shown here is derived from an EMBL/GenBank/DDBJ whole genome shotgun (WGS) entry which is preliminary data.</text>
</comment>
<feature type="signal peptide" evidence="1">
    <location>
        <begin position="1"/>
        <end position="23"/>
    </location>
</feature>
<gene>
    <name evidence="2" type="ORF">GSLYS_00012070001</name>
</gene>
<organism evidence="2 3">
    <name type="scientific">Lymnaea stagnalis</name>
    <name type="common">Great pond snail</name>
    <name type="synonym">Helix stagnalis</name>
    <dbReference type="NCBI Taxonomy" id="6523"/>
    <lineage>
        <taxon>Eukaryota</taxon>
        <taxon>Metazoa</taxon>
        <taxon>Spiralia</taxon>
        <taxon>Lophotrochozoa</taxon>
        <taxon>Mollusca</taxon>
        <taxon>Gastropoda</taxon>
        <taxon>Heterobranchia</taxon>
        <taxon>Euthyneura</taxon>
        <taxon>Panpulmonata</taxon>
        <taxon>Hygrophila</taxon>
        <taxon>Lymnaeoidea</taxon>
        <taxon>Lymnaeidae</taxon>
        <taxon>Lymnaea</taxon>
    </lineage>
</organism>